<keyword evidence="5 6" id="KW-0684">Rhamnose metabolism</keyword>
<keyword evidence="4 6" id="KW-0456">Lyase</keyword>
<dbReference type="HOGENOM" id="CLU_076831_0_0_0"/>
<comment type="function">
    <text evidence="6">Catalyzes the reversible cleavage of L-rhamnulose-1-phosphate to dihydroxyacetone phosphate (DHAP) and L-lactaldehyde.</text>
</comment>
<protein>
    <recommendedName>
        <fullName evidence="6">Rhamnulose-1-phosphate aldolase</fullName>
        <ecNumber evidence="6">4.1.2.19</ecNumber>
    </recommendedName>
</protein>
<dbReference type="SUPFAM" id="SSF53639">
    <property type="entry name" value="AraD/HMP-PK domain-like"/>
    <property type="match status" value="1"/>
</dbReference>
<evidence type="ECO:0000256" key="1">
    <source>
        <dbReference type="ARBA" id="ARBA00022490"/>
    </source>
</evidence>
<feature type="binding site" evidence="6">
    <location>
        <position position="141"/>
    </location>
    <ligand>
        <name>Zn(2+)</name>
        <dbReference type="ChEBI" id="CHEBI:29105"/>
    </ligand>
</feature>
<dbReference type="RefSeq" id="WP_012863199.1">
    <property type="nucleotide sequence ID" value="NC_013517.1"/>
</dbReference>
<dbReference type="NCBIfam" id="NF002963">
    <property type="entry name" value="PRK03634.1"/>
    <property type="match status" value="1"/>
</dbReference>
<name>D1ARY3_SEBTE</name>
<evidence type="ECO:0000313" key="9">
    <source>
        <dbReference type="Proteomes" id="UP000000845"/>
    </source>
</evidence>
<evidence type="ECO:0000256" key="6">
    <source>
        <dbReference type="HAMAP-Rule" id="MF_00770"/>
    </source>
</evidence>
<reference evidence="8 9" key="2">
    <citation type="journal article" date="2010" name="Stand. Genomic Sci.">
        <title>Complete genome sequence of Sebaldella termitidis type strain (NCTC 11300).</title>
        <authorList>
            <person name="Harmon-Smith M."/>
            <person name="Celia L."/>
            <person name="Chertkov O."/>
            <person name="Lapidus A."/>
            <person name="Copeland A."/>
            <person name="Glavina Del Rio T."/>
            <person name="Nolan M."/>
            <person name="Lucas S."/>
            <person name="Tice H."/>
            <person name="Cheng J.F."/>
            <person name="Han C."/>
            <person name="Detter J.C."/>
            <person name="Bruce D."/>
            <person name="Goodwin L."/>
            <person name="Pitluck S."/>
            <person name="Pati A."/>
            <person name="Liolios K."/>
            <person name="Ivanova N."/>
            <person name="Mavromatis K."/>
            <person name="Mikhailova N."/>
            <person name="Chen A."/>
            <person name="Palaniappan K."/>
            <person name="Land M."/>
            <person name="Hauser L."/>
            <person name="Chang Y.J."/>
            <person name="Jeffries C.D."/>
            <person name="Brettin T."/>
            <person name="Goker M."/>
            <person name="Beck B."/>
            <person name="Bristow J."/>
            <person name="Eisen J.A."/>
            <person name="Markowitz V."/>
            <person name="Hugenholtz P."/>
            <person name="Kyrpides N.C."/>
            <person name="Klenk H.P."/>
            <person name="Chen F."/>
        </authorList>
    </citation>
    <scope>NUCLEOTIDE SEQUENCE [LARGE SCALE GENOMIC DNA]</scope>
    <source>
        <strain evidence="9">ATCC 33386 / NCTC 11300</strain>
    </source>
</reference>
<comment type="cofactor">
    <cofactor evidence="6">
        <name>Zn(2+)</name>
        <dbReference type="ChEBI" id="CHEBI:29105"/>
    </cofactor>
    <text evidence="6">Binds 1 zinc ion per subunit.</text>
</comment>
<evidence type="ECO:0000256" key="2">
    <source>
        <dbReference type="ARBA" id="ARBA00022723"/>
    </source>
</evidence>
<dbReference type="PANTHER" id="PTHR22789:SF16">
    <property type="entry name" value="RHAMNULOSE-1-PHOSPHATE ALDOLASE"/>
    <property type="match status" value="1"/>
</dbReference>
<dbReference type="InterPro" id="IPR036409">
    <property type="entry name" value="Aldolase_II/adducin_N_sf"/>
</dbReference>
<dbReference type="InterPro" id="IPR050197">
    <property type="entry name" value="Aldolase_class_II_sugar_metab"/>
</dbReference>
<comment type="catalytic activity">
    <reaction evidence="6">
        <text>L-rhamnulose 1-phosphate = (S)-lactaldehyde + dihydroxyacetone phosphate</text>
        <dbReference type="Rhea" id="RHEA:19689"/>
        <dbReference type="ChEBI" id="CHEBI:18041"/>
        <dbReference type="ChEBI" id="CHEBI:57642"/>
        <dbReference type="ChEBI" id="CHEBI:58313"/>
        <dbReference type="EC" id="4.1.2.19"/>
    </reaction>
</comment>
<dbReference type="GO" id="GO:0008994">
    <property type="term" value="F:rhamnulose-1-phosphate aldolase activity"/>
    <property type="evidence" value="ECO:0007669"/>
    <property type="project" value="UniProtKB-UniRule"/>
</dbReference>
<dbReference type="UniPathway" id="UPA00541">
    <property type="reaction ID" value="UER00603"/>
</dbReference>
<accession>D1ARY3</accession>
<evidence type="ECO:0000256" key="5">
    <source>
        <dbReference type="ARBA" id="ARBA00023308"/>
    </source>
</evidence>
<comment type="similarity">
    <text evidence="6">Belongs to the aldolase class II family. RhaD subfamily.</text>
</comment>
<keyword evidence="9" id="KW-1185">Reference proteome</keyword>
<dbReference type="EC" id="4.1.2.19" evidence="6"/>
<dbReference type="GO" id="GO:0005829">
    <property type="term" value="C:cytosol"/>
    <property type="evidence" value="ECO:0007669"/>
    <property type="project" value="TreeGrafter"/>
</dbReference>
<dbReference type="EMBL" id="CP001739">
    <property type="protein sequence ID" value="ACZ10619.1"/>
    <property type="molecule type" value="Genomic_DNA"/>
</dbReference>
<dbReference type="eggNOG" id="COG0235">
    <property type="taxonomic scope" value="Bacteria"/>
</dbReference>
<dbReference type="STRING" id="526218.Sterm_3785"/>
<dbReference type="GO" id="GO:0019301">
    <property type="term" value="P:rhamnose catabolic process"/>
    <property type="evidence" value="ECO:0007669"/>
    <property type="project" value="UniProtKB-UniRule"/>
</dbReference>
<evidence type="ECO:0000256" key="4">
    <source>
        <dbReference type="ARBA" id="ARBA00023239"/>
    </source>
</evidence>
<keyword evidence="3 6" id="KW-0862">Zinc</keyword>
<dbReference type="InterPro" id="IPR001303">
    <property type="entry name" value="Aldolase_II/adducin_N"/>
</dbReference>
<keyword evidence="1 6" id="KW-0963">Cytoplasm</keyword>
<feature type="active site" evidence="6">
    <location>
        <position position="117"/>
    </location>
</feature>
<dbReference type="HAMAP" id="MF_00770">
    <property type="entry name" value="RhaD"/>
    <property type="match status" value="1"/>
</dbReference>
<organism evidence="8 9">
    <name type="scientific">Sebaldella termitidis (strain ATCC 33386 / NCTC 11300)</name>
    <dbReference type="NCBI Taxonomy" id="526218"/>
    <lineage>
        <taxon>Bacteria</taxon>
        <taxon>Fusobacteriati</taxon>
        <taxon>Fusobacteriota</taxon>
        <taxon>Fusobacteriia</taxon>
        <taxon>Fusobacteriales</taxon>
        <taxon>Leptotrichiaceae</taxon>
        <taxon>Sebaldella</taxon>
    </lineage>
</organism>
<evidence type="ECO:0000259" key="7">
    <source>
        <dbReference type="SMART" id="SM01007"/>
    </source>
</evidence>
<gene>
    <name evidence="6" type="primary">rhaD</name>
    <name evidence="8" type="ordered locus">Sterm_3785</name>
</gene>
<dbReference type="KEGG" id="str:Sterm_3785"/>
<feature type="binding site" evidence="6">
    <location>
        <position position="212"/>
    </location>
    <ligand>
        <name>Zn(2+)</name>
        <dbReference type="ChEBI" id="CHEBI:29105"/>
    </ligand>
</feature>
<comment type="subcellular location">
    <subcellularLocation>
        <location evidence="6">Cytoplasm</location>
    </subcellularLocation>
</comment>
<feature type="domain" description="Class II aldolase/adducin N-terminal" evidence="7">
    <location>
        <begin position="12"/>
        <end position="239"/>
    </location>
</feature>
<proteinExistence type="inferred from homology"/>
<dbReference type="SMART" id="SM01007">
    <property type="entry name" value="Aldolase_II"/>
    <property type="match status" value="1"/>
</dbReference>
<sequence>MKKDIFEAGFLKEMVKVIHDMWLKGWDERNGGNVSYRIKNEEAEEYIQETENTDYTDLNFEVPNLANEYFLVTGSGKFFRNVILDPEDTLGIIKINENGTKYRKVWGYKNGGVPTSELPTHLSAHSVKKSLCGDKSRVVMHNHATNLISLTYVLDLNTETFSKELWKMSTECLVVFPEGIGVIPWVVPGTVEIGNKTMEKMKDFNLVIWPFHGIFGTGATLDEAFGLIDTAEKAAEILVKVISMGGRKQEITDRELADLAESFGVTPRKGILKL</sequence>
<dbReference type="Pfam" id="PF00596">
    <property type="entry name" value="Aldolase_II"/>
    <property type="match status" value="1"/>
</dbReference>
<dbReference type="Proteomes" id="UP000000845">
    <property type="component" value="Chromosome"/>
</dbReference>
<reference evidence="9" key="1">
    <citation type="submission" date="2009-09" db="EMBL/GenBank/DDBJ databases">
        <title>The complete chromosome of Sebaldella termitidis ATCC 33386.</title>
        <authorList>
            <consortium name="US DOE Joint Genome Institute (JGI-PGF)"/>
            <person name="Lucas S."/>
            <person name="Copeland A."/>
            <person name="Lapidus A."/>
            <person name="Glavina del Rio T."/>
            <person name="Dalin E."/>
            <person name="Tice H."/>
            <person name="Bruce D."/>
            <person name="Goodwin L."/>
            <person name="Pitluck S."/>
            <person name="Kyrpides N."/>
            <person name="Mavromatis K."/>
            <person name="Ivanova N."/>
            <person name="Mikhailova N."/>
            <person name="Sims D."/>
            <person name="Meincke L."/>
            <person name="Brettin T."/>
            <person name="Detter J.C."/>
            <person name="Han C."/>
            <person name="Larimer F."/>
            <person name="Land M."/>
            <person name="Hauser L."/>
            <person name="Markowitz V."/>
            <person name="Cheng J.F."/>
            <person name="Hugenholtz P."/>
            <person name="Woyke T."/>
            <person name="Wu D."/>
            <person name="Eisen J.A."/>
        </authorList>
    </citation>
    <scope>NUCLEOTIDE SEQUENCE [LARGE SCALE GENOMIC DNA]</scope>
    <source>
        <strain evidence="9">ATCC 33386 / NCTC 11300</strain>
    </source>
</reference>
<comment type="pathway">
    <text evidence="6">Carbohydrate degradation; L-rhamnose degradation; glycerone phosphate from L-rhamnose: step 3/3.</text>
</comment>
<dbReference type="PANTHER" id="PTHR22789">
    <property type="entry name" value="FUCULOSE PHOSPHATE ALDOLASE"/>
    <property type="match status" value="1"/>
</dbReference>
<evidence type="ECO:0000313" key="8">
    <source>
        <dbReference type="EMBL" id="ACZ10619.1"/>
    </source>
</evidence>
<feature type="binding site" evidence="6">
    <location>
        <position position="143"/>
    </location>
    <ligand>
        <name>Zn(2+)</name>
        <dbReference type="ChEBI" id="CHEBI:29105"/>
    </ligand>
</feature>
<keyword evidence="2 6" id="KW-0479">Metal-binding</keyword>
<dbReference type="GO" id="GO:0046872">
    <property type="term" value="F:metal ion binding"/>
    <property type="evidence" value="ECO:0007669"/>
    <property type="project" value="UniProtKB-KW"/>
</dbReference>
<dbReference type="InterPro" id="IPR013447">
    <property type="entry name" value="Rhamnulose-1-P_Aldolase"/>
</dbReference>
<dbReference type="Gene3D" id="3.40.225.10">
    <property type="entry name" value="Class II aldolase/adducin N-terminal domain"/>
    <property type="match status" value="1"/>
</dbReference>
<dbReference type="AlphaFoldDB" id="D1ARY3"/>
<evidence type="ECO:0000256" key="3">
    <source>
        <dbReference type="ARBA" id="ARBA00022833"/>
    </source>
</evidence>
<dbReference type="GO" id="GO:0019323">
    <property type="term" value="P:pentose catabolic process"/>
    <property type="evidence" value="ECO:0007669"/>
    <property type="project" value="TreeGrafter"/>
</dbReference>